<dbReference type="EMBL" id="CADIKI010000020">
    <property type="protein sequence ID" value="CAB3804779.1"/>
    <property type="molecule type" value="Genomic_DNA"/>
</dbReference>
<dbReference type="GO" id="GO:0000160">
    <property type="term" value="P:phosphorelay signal transduction system"/>
    <property type="evidence" value="ECO:0007669"/>
    <property type="project" value="InterPro"/>
</dbReference>
<dbReference type="Pfam" id="PF00486">
    <property type="entry name" value="Trans_reg_C"/>
    <property type="match status" value="1"/>
</dbReference>
<dbReference type="SUPFAM" id="SSF46894">
    <property type="entry name" value="C-terminal effector domain of the bipartite response regulators"/>
    <property type="match status" value="1"/>
</dbReference>
<evidence type="ECO:0000313" key="5">
    <source>
        <dbReference type="Proteomes" id="UP000494252"/>
    </source>
</evidence>
<dbReference type="Gene3D" id="1.10.10.10">
    <property type="entry name" value="Winged helix-like DNA-binding domain superfamily/Winged helix DNA-binding domain"/>
    <property type="match status" value="1"/>
</dbReference>
<keyword evidence="1 2" id="KW-0238">DNA-binding</keyword>
<dbReference type="PANTHER" id="PTHR47691">
    <property type="entry name" value="REGULATOR-RELATED"/>
    <property type="match status" value="1"/>
</dbReference>
<dbReference type="InterPro" id="IPR016032">
    <property type="entry name" value="Sig_transdc_resp-reg_C-effctor"/>
</dbReference>
<dbReference type="CDD" id="cd00383">
    <property type="entry name" value="trans_reg_C"/>
    <property type="match status" value="1"/>
</dbReference>
<evidence type="ECO:0000256" key="2">
    <source>
        <dbReference type="PROSITE-ProRule" id="PRU01091"/>
    </source>
</evidence>
<name>A0A6J5GRM7_9BURK</name>
<dbReference type="SUPFAM" id="SSF48452">
    <property type="entry name" value="TPR-like"/>
    <property type="match status" value="1"/>
</dbReference>
<dbReference type="InterPro" id="IPR036388">
    <property type="entry name" value="WH-like_DNA-bd_sf"/>
</dbReference>
<organism evidence="4 5">
    <name type="scientific">Paraburkholderia fynbosensis</name>
    <dbReference type="NCBI Taxonomy" id="1200993"/>
    <lineage>
        <taxon>Bacteria</taxon>
        <taxon>Pseudomonadati</taxon>
        <taxon>Pseudomonadota</taxon>
        <taxon>Betaproteobacteria</taxon>
        <taxon>Burkholderiales</taxon>
        <taxon>Burkholderiaceae</taxon>
        <taxon>Paraburkholderia</taxon>
    </lineage>
</organism>
<feature type="domain" description="OmpR/PhoB-type" evidence="3">
    <location>
        <begin position="5"/>
        <end position="107"/>
    </location>
</feature>
<dbReference type="Gene3D" id="3.40.50.300">
    <property type="entry name" value="P-loop containing nucleotide triphosphate hydrolases"/>
    <property type="match status" value="1"/>
</dbReference>
<evidence type="ECO:0000313" key="4">
    <source>
        <dbReference type="EMBL" id="CAB3804779.1"/>
    </source>
</evidence>
<dbReference type="Gene3D" id="1.25.40.10">
    <property type="entry name" value="Tetratricopeptide repeat domain"/>
    <property type="match status" value="1"/>
</dbReference>
<dbReference type="InterPro" id="IPR011990">
    <property type="entry name" value="TPR-like_helical_dom_sf"/>
</dbReference>
<dbReference type="GO" id="GO:0003677">
    <property type="term" value="F:DNA binding"/>
    <property type="evidence" value="ECO:0007669"/>
    <property type="project" value="UniProtKB-UniRule"/>
</dbReference>
<proteinExistence type="predicted"/>
<sequence length="952" mass="102566">MYPSDICFAFGVFRLFPAQQRLLRNGTPVAVGGRAMDILLALIEQAGQVVDRETLTNRAWPTTVVEDSNLRAQVAALRRALGDTGSRQEGAQPLIATVSGRGYRFTGVVSRDSGTTATALPVAMERLRAETSPPSSVARIRGNLPVRLTRMVGRTEAVFAIAGKLRDRRFVTITGPGGIGKTTVALAVASSLAGSYPDGVFHVDFAPLTDPRLLPGALAAALGIAPGNVAPEVAIGHHVENRRMLIVFDCCEHVLDASSFLAESLLKQSPGLHLIATSREPLRADGEQVYRLAPLTSPPPDVEPSAEQALAYPAVQLFVERVTANHHQFELTDPEAPLVADICRRLDGIALAIELGAGRVDAFGIHGLATLLDDRFRLLMLGRRTASPRHRTLAAMLDWSYQSLPERQQVLLRRLALFPGTFAFDAVRAVAGSTIDEGGLIFLLADLVGKSLVSADVAGPVPRYRLLHITRAYALDRLNDAGETREVARFAARHLLTLLKQHAHTAGKEVNGSAAHSSPIAWEIDNVRAMLDWAWSDDADASLALELTAATVPLWSTLSLFGECSRWVDRALATDPHTTLTRSSLDSALQLELWRARAAALTHRDGGGEAMRAAWQEVFVRAEQINDMERQVQALWGVWAAQRNAGDYGSAFETARRAALLAAHTGNAAHVALSDRILGTTHMYRGEFEEAQSRLKSSIEYYSTVEPVKRIGELQFDQLVVARAFDAQVLMLQGDMEEALAAAASNLDDALATDHLPTVVYALAQGACPVALYTGNAEIAERYVAMLLHDTSQAGLEAWHEVAQLFAGMLAVLRDGSTVGLPVLKAALEAVAPIGQGPIYSLAQMAYCDALSRSGDVANARIAVDAALKRASRSDEAWTILELLRIKSEVLFQDPALHPEVARAAAEARLLSALAIARRNGAGLWASRCADSLIRLAHAREPSALPLTDSES</sequence>
<dbReference type="InterPro" id="IPR058852">
    <property type="entry name" value="HTH_77"/>
</dbReference>
<dbReference type="InterPro" id="IPR027417">
    <property type="entry name" value="P-loop_NTPase"/>
</dbReference>
<protein>
    <recommendedName>
        <fullName evidence="3">OmpR/PhoB-type domain-containing protein</fullName>
    </recommendedName>
</protein>
<evidence type="ECO:0000259" key="3">
    <source>
        <dbReference type="PROSITE" id="PS51755"/>
    </source>
</evidence>
<keyword evidence="5" id="KW-1185">Reference proteome</keyword>
<dbReference type="Pfam" id="PF25872">
    <property type="entry name" value="HTH_77"/>
    <property type="match status" value="1"/>
</dbReference>
<dbReference type="GO" id="GO:0006355">
    <property type="term" value="P:regulation of DNA-templated transcription"/>
    <property type="evidence" value="ECO:0007669"/>
    <property type="project" value="InterPro"/>
</dbReference>
<accession>A0A6J5GRM7</accession>
<dbReference type="Proteomes" id="UP000494252">
    <property type="component" value="Unassembled WGS sequence"/>
</dbReference>
<feature type="DNA-binding region" description="OmpR/PhoB-type" evidence="2">
    <location>
        <begin position="5"/>
        <end position="107"/>
    </location>
</feature>
<dbReference type="SMART" id="SM00862">
    <property type="entry name" value="Trans_reg_C"/>
    <property type="match status" value="1"/>
</dbReference>
<dbReference type="AlphaFoldDB" id="A0A6J5GRM7"/>
<dbReference type="SUPFAM" id="SSF52540">
    <property type="entry name" value="P-loop containing nucleoside triphosphate hydrolases"/>
    <property type="match status" value="1"/>
</dbReference>
<evidence type="ECO:0000256" key="1">
    <source>
        <dbReference type="ARBA" id="ARBA00023125"/>
    </source>
</evidence>
<gene>
    <name evidence="4" type="ORF">LMG27177_05742</name>
</gene>
<reference evidence="4 5" key="1">
    <citation type="submission" date="2020-04" db="EMBL/GenBank/DDBJ databases">
        <authorList>
            <person name="De Canck E."/>
        </authorList>
    </citation>
    <scope>NUCLEOTIDE SEQUENCE [LARGE SCALE GENOMIC DNA]</scope>
    <source>
        <strain evidence="4 5">LMG 27177</strain>
    </source>
</reference>
<dbReference type="PANTHER" id="PTHR47691:SF3">
    <property type="entry name" value="HTH-TYPE TRANSCRIPTIONAL REGULATOR RV0890C-RELATED"/>
    <property type="match status" value="1"/>
</dbReference>
<dbReference type="PROSITE" id="PS51755">
    <property type="entry name" value="OMPR_PHOB"/>
    <property type="match status" value="1"/>
</dbReference>
<dbReference type="InterPro" id="IPR001867">
    <property type="entry name" value="OmpR/PhoB-type_DNA-bd"/>
</dbReference>